<sequence length="82" mass="9071">MAMEKLAHDLRKRFLHLVEAITTCKTAKENGDGEEADLKSMKKQGVQDRGIGVTRRSRGSRGPRRPGVPKGAPPQTHKRPSI</sequence>
<feature type="compositionally biased region" description="Basic residues" evidence="1">
    <location>
        <begin position="55"/>
        <end position="64"/>
    </location>
</feature>
<name>D7SW52_VITVI</name>
<gene>
    <name evidence="2" type="ordered locus">VIT_07s0031g01520</name>
</gene>
<protein>
    <submittedName>
        <fullName evidence="2">Uncharacterized protein</fullName>
    </submittedName>
</protein>
<dbReference type="AlphaFoldDB" id="D7SW52"/>
<reference evidence="3" key="1">
    <citation type="journal article" date="2007" name="Nature">
        <title>The grapevine genome sequence suggests ancestral hexaploidization in major angiosperm phyla.</title>
        <authorList>
            <consortium name="The French-Italian Public Consortium for Grapevine Genome Characterization."/>
            <person name="Jaillon O."/>
            <person name="Aury J.-M."/>
            <person name="Noel B."/>
            <person name="Policriti A."/>
            <person name="Clepet C."/>
            <person name="Casagrande A."/>
            <person name="Choisne N."/>
            <person name="Aubourg S."/>
            <person name="Vitulo N."/>
            <person name="Jubin C."/>
            <person name="Vezzi A."/>
            <person name="Legeai F."/>
            <person name="Hugueney P."/>
            <person name="Dasilva C."/>
            <person name="Horner D."/>
            <person name="Mica E."/>
            <person name="Jublot D."/>
            <person name="Poulain J."/>
            <person name="Bruyere C."/>
            <person name="Billault A."/>
            <person name="Segurens B."/>
            <person name="Gouyvenoux M."/>
            <person name="Ugarte E."/>
            <person name="Cattonaro F."/>
            <person name="Anthouard V."/>
            <person name="Vico V."/>
            <person name="Del Fabbro C."/>
            <person name="Alaux M."/>
            <person name="Di Gaspero G."/>
            <person name="Dumas V."/>
            <person name="Felice N."/>
            <person name="Paillard S."/>
            <person name="Juman I."/>
            <person name="Moroldo M."/>
            <person name="Scalabrin S."/>
            <person name="Canaguier A."/>
            <person name="Le Clainche I."/>
            <person name="Malacrida G."/>
            <person name="Durand E."/>
            <person name="Pesole G."/>
            <person name="Laucou V."/>
            <person name="Chatelet P."/>
            <person name="Merdinoglu D."/>
            <person name="Delledonne M."/>
            <person name="Pezzotti M."/>
            <person name="Lecharny A."/>
            <person name="Scarpelli C."/>
            <person name="Artiguenave F."/>
            <person name="Pe M.E."/>
            <person name="Valle G."/>
            <person name="Morgante M."/>
            <person name="Caboche M."/>
            <person name="Adam-Blondon A.-F."/>
            <person name="Weissenbach J."/>
            <person name="Quetier F."/>
            <person name="Wincker P."/>
        </authorList>
    </citation>
    <scope>NUCLEOTIDE SEQUENCE [LARGE SCALE GENOMIC DNA]</scope>
    <source>
        <strain evidence="3">cv. Pinot noir / PN40024</strain>
    </source>
</reference>
<feature type="region of interest" description="Disordered" evidence="1">
    <location>
        <begin position="30"/>
        <end position="82"/>
    </location>
</feature>
<keyword evidence="3" id="KW-1185">Reference proteome</keyword>
<dbReference type="EMBL" id="FN595233">
    <property type="protein sequence ID" value="CBI21501.3"/>
    <property type="molecule type" value="Genomic_DNA"/>
</dbReference>
<dbReference type="InParanoid" id="D7SW52"/>
<dbReference type="OMA" id="CRGNENG"/>
<dbReference type="HOGENOM" id="CLU_2563095_0_0_1"/>
<accession>D7SW52</accession>
<organism evidence="2 3">
    <name type="scientific">Vitis vinifera</name>
    <name type="common">Grape</name>
    <dbReference type="NCBI Taxonomy" id="29760"/>
    <lineage>
        <taxon>Eukaryota</taxon>
        <taxon>Viridiplantae</taxon>
        <taxon>Streptophyta</taxon>
        <taxon>Embryophyta</taxon>
        <taxon>Tracheophyta</taxon>
        <taxon>Spermatophyta</taxon>
        <taxon>Magnoliopsida</taxon>
        <taxon>eudicotyledons</taxon>
        <taxon>Gunneridae</taxon>
        <taxon>Pentapetalae</taxon>
        <taxon>rosids</taxon>
        <taxon>Vitales</taxon>
        <taxon>Vitaceae</taxon>
        <taxon>Viteae</taxon>
        <taxon>Vitis</taxon>
    </lineage>
</organism>
<dbReference type="PaxDb" id="29760-VIT_07s0031g01520.t01"/>
<dbReference type="eggNOG" id="ENOG502SGV8">
    <property type="taxonomic scope" value="Eukaryota"/>
</dbReference>
<dbReference type="Proteomes" id="UP000009183">
    <property type="component" value="Chromosome 7"/>
</dbReference>
<evidence type="ECO:0000313" key="3">
    <source>
        <dbReference type="Proteomes" id="UP000009183"/>
    </source>
</evidence>
<evidence type="ECO:0000313" key="2">
    <source>
        <dbReference type="EMBL" id="CBI21501.3"/>
    </source>
</evidence>
<proteinExistence type="predicted"/>
<evidence type="ECO:0000256" key="1">
    <source>
        <dbReference type="SAM" id="MobiDB-lite"/>
    </source>
</evidence>
<feature type="compositionally biased region" description="Basic and acidic residues" evidence="1">
    <location>
        <begin position="30"/>
        <end position="40"/>
    </location>
</feature>
<dbReference type="OrthoDB" id="951180at2759"/>